<evidence type="ECO:0000313" key="2">
    <source>
        <dbReference type="EMBL" id="KAK8773562.1"/>
    </source>
</evidence>
<reference evidence="2 3" key="1">
    <citation type="journal article" date="2023" name="Arcadia Sci">
        <title>De novo assembly of a long-read Amblyomma americanum tick genome.</title>
        <authorList>
            <person name="Chou S."/>
            <person name="Poskanzer K.E."/>
            <person name="Rollins M."/>
            <person name="Thuy-Boun P.S."/>
        </authorList>
    </citation>
    <scope>NUCLEOTIDE SEQUENCE [LARGE SCALE GENOMIC DNA]</scope>
    <source>
        <strain evidence="2">F_SG_1</strain>
        <tissue evidence="2">Salivary glands</tissue>
    </source>
</reference>
<comment type="caution">
    <text evidence="2">The sequence shown here is derived from an EMBL/GenBank/DDBJ whole genome shotgun (WGS) entry which is preliminary data.</text>
</comment>
<name>A0AAQ4EFX3_AMBAM</name>
<feature type="region of interest" description="Disordered" evidence="1">
    <location>
        <begin position="26"/>
        <end position="54"/>
    </location>
</feature>
<sequence length="102" mass="11813">MPHITAPNLPCLYWFCTHRPPQELPLWPTARRHRPAPVQREPSPPSSPGLAEEGLSFPTASLWWAERPPTYEEAIRMPKFEDIHMPRVHQVTQTGTVYYQVT</sequence>
<dbReference type="EMBL" id="JARKHS020016679">
    <property type="protein sequence ID" value="KAK8773562.1"/>
    <property type="molecule type" value="Genomic_DNA"/>
</dbReference>
<keyword evidence="3" id="KW-1185">Reference proteome</keyword>
<accession>A0AAQ4EFX3</accession>
<proteinExistence type="predicted"/>
<dbReference type="Proteomes" id="UP001321473">
    <property type="component" value="Unassembled WGS sequence"/>
</dbReference>
<dbReference type="AlphaFoldDB" id="A0AAQ4EFX3"/>
<evidence type="ECO:0000256" key="1">
    <source>
        <dbReference type="SAM" id="MobiDB-lite"/>
    </source>
</evidence>
<protein>
    <submittedName>
        <fullName evidence="2">Uncharacterized protein</fullName>
    </submittedName>
</protein>
<evidence type="ECO:0000313" key="3">
    <source>
        <dbReference type="Proteomes" id="UP001321473"/>
    </source>
</evidence>
<organism evidence="2 3">
    <name type="scientific">Amblyomma americanum</name>
    <name type="common">Lone star tick</name>
    <dbReference type="NCBI Taxonomy" id="6943"/>
    <lineage>
        <taxon>Eukaryota</taxon>
        <taxon>Metazoa</taxon>
        <taxon>Ecdysozoa</taxon>
        <taxon>Arthropoda</taxon>
        <taxon>Chelicerata</taxon>
        <taxon>Arachnida</taxon>
        <taxon>Acari</taxon>
        <taxon>Parasitiformes</taxon>
        <taxon>Ixodida</taxon>
        <taxon>Ixodoidea</taxon>
        <taxon>Ixodidae</taxon>
        <taxon>Amblyomminae</taxon>
        <taxon>Amblyomma</taxon>
    </lineage>
</organism>
<gene>
    <name evidence="2" type="ORF">V5799_011906</name>
</gene>